<protein>
    <submittedName>
        <fullName evidence="1">Uncharacterized protein</fullName>
    </submittedName>
</protein>
<reference evidence="1" key="1">
    <citation type="submission" date="2021-01" db="EMBL/GenBank/DDBJ databases">
        <authorList>
            <person name="Corre E."/>
            <person name="Pelletier E."/>
            <person name="Niang G."/>
            <person name="Scheremetjew M."/>
            <person name="Finn R."/>
            <person name="Kale V."/>
            <person name="Holt S."/>
            <person name="Cochrane G."/>
            <person name="Meng A."/>
            <person name="Brown T."/>
            <person name="Cohen L."/>
        </authorList>
    </citation>
    <scope>NUCLEOTIDE SEQUENCE</scope>
    <source>
        <strain evidence="1">SAG 36.94</strain>
    </source>
</reference>
<sequence length="104" mass="11999">MRKTPLVNPLGNGLIPTTVIEMMPHRYDIVSMTEWSRHILLDHHHLIHGRINNESSNIWGHTHWFVLYSHPNSEIECLRSVGDDKEGRLGGVLRVGFQFVCLFS</sequence>
<name>A0A7S1TA92_9RHOD</name>
<evidence type="ECO:0000313" key="1">
    <source>
        <dbReference type="EMBL" id="CAD9229975.1"/>
    </source>
</evidence>
<dbReference type="EMBL" id="HBGH01004143">
    <property type="protein sequence ID" value="CAD9229975.1"/>
    <property type="molecule type" value="Transcribed_RNA"/>
</dbReference>
<dbReference type="AlphaFoldDB" id="A0A7S1TA92"/>
<gene>
    <name evidence="1" type="ORF">CCAE0312_LOCUS2300</name>
</gene>
<accession>A0A7S1TA92</accession>
<organism evidence="1">
    <name type="scientific">Compsopogon caeruleus</name>
    <dbReference type="NCBI Taxonomy" id="31354"/>
    <lineage>
        <taxon>Eukaryota</taxon>
        <taxon>Rhodophyta</taxon>
        <taxon>Compsopogonophyceae</taxon>
        <taxon>Compsopogonales</taxon>
        <taxon>Compsopogonaceae</taxon>
        <taxon>Compsopogon</taxon>
    </lineage>
</organism>
<proteinExistence type="predicted"/>